<protein>
    <submittedName>
        <fullName evidence="1">Uncharacterized protein</fullName>
    </submittedName>
</protein>
<name>A0ABN1PWT2_9ACTN</name>
<reference evidence="1 2" key="1">
    <citation type="journal article" date="2019" name="Int. J. Syst. Evol. Microbiol.">
        <title>The Global Catalogue of Microorganisms (GCM) 10K type strain sequencing project: providing services to taxonomists for standard genome sequencing and annotation.</title>
        <authorList>
            <consortium name="The Broad Institute Genomics Platform"/>
            <consortium name="The Broad Institute Genome Sequencing Center for Infectious Disease"/>
            <person name="Wu L."/>
            <person name="Ma J."/>
        </authorList>
    </citation>
    <scope>NUCLEOTIDE SEQUENCE [LARGE SCALE GENOMIC DNA]</scope>
    <source>
        <strain evidence="1 2">JCM 11136</strain>
    </source>
</reference>
<organism evidence="1 2">
    <name type="scientific">Nonomuraea longicatena</name>
    <dbReference type="NCBI Taxonomy" id="83682"/>
    <lineage>
        <taxon>Bacteria</taxon>
        <taxon>Bacillati</taxon>
        <taxon>Actinomycetota</taxon>
        <taxon>Actinomycetes</taxon>
        <taxon>Streptosporangiales</taxon>
        <taxon>Streptosporangiaceae</taxon>
        <taxon>Nonomuraea</taxon>
    </lineage>
</organism>
<sequence length="128" mass="13743">MRRLWCQVCGSPAADPNGRIPWILTETAIRWDPGWPGVAITNAPPTCRTCIPGSLAACPQLHKSADVYTASAAAPAGVLGDVHEPTPSGLMLPAGMHEVEVRFDNHRYLPSVLAHSLLVRVFDLQPAI</sequence>
<evidence type="ECO:0000313" key="1">
    <source>
        <dbReference type="EMBL" id="GAA0934422.1"/>
    </source>
</evidence>
<comment type="caution">
    <text evidence="1">The sequence shown here is derived from an EMBL/GenBank/DDBJ whole genome shotgun (WGS) entry which is preliminary data.</text>
</comment>
<keyword evidence="2" id="KW-1185">Reference proteome</keyword>
<accession>A0ABN1PWT2</accession>
<evidence type="ECO:0000313" key="2">
    <source>
        <dbReference type="Proteomes" id="UP001501578"/>
    </source>
</evidence>
<dbReference type="RefSeq" id="WP_343951581.1">
    <property type="nucleotide sequence ID" value="NZ_BAAAHQ010000021.1"/>
</dbReference>
<dbReference type="EMBL" id="BAAAHQ010000021">
    <property type="protein sequence ID" value="GAA0934422.1"/>
    <property type="molecule type" value="Genomic_DNA"/>
</dbReference>
<gene>
    <name evidence="1" type="ORF">GCM10009560_41590</name>
</gene>
<proteinExistence type="predicted"/>
<dbReference type="Proteomes" id="UP001501578">
    <property type="component" value="Unassembled WGS sequence"/>
</dbReference>